<evidence type="ECO:0000313" key="2">
    <source>
        <dbReference type="EMBL" id="CAB5225636.1"/>
    </source>
</evidence>
<dbReference type="Pfam" id="PF08291">
    <property type="entry name" value="Peptidase_M15_3"/>
    <property type="match status" value="1"/>
</dbReference>
<feature type="domain" description="Peptidase M15A C-terminal" evidence="1">
    <location>
        <begin position="6"/>
        <end position="119"/>
    </location>
</feature>
<name>A0A6J7X7I4_9CAUD</name>
<dbReference type="InterPro" id="IPR009045">
    <property type="entry name" value="Zn_M74/Hedgehog-like"/>
</dbReference>
<accession>A0A6J7X7I4</accession>
<evidence type="ECO:0000259" key="1">
    <source>
        <dbReference type="Pfam" id="PF08291"/>
    </source>
</evidence>
<dbReference type="EMBL" id="LR798342">
    <property type="protein sequence ID" value="CAB5225636.1"/>
    <property type="molecule type" value="Genomic_DNA"/>
</dbReference>
<proteinExistence type="predicted"/>
<dbReference type="InterPro" id="IPR013230">
    <property type="entry name" value="Peptidase_M15A_C"/>
</dbReference>
<dbReference type="SUPFAM" id="SSF55166">
    <property type="entry name" value="Hedgehog/DD-peptidase"/>
    <property type="match status" value="1"/>
</dbReference>
<reference evidence="2" key="1">
    <citation type="submission" date="2020-05" db="EMBL/GenBank/DDBJ databases">
        <authorList>
            <person name="Chiriac C."/>
            <person name="Salcher M."/>
            <person name="Ghai R."/>
            <person name="Kavagutti S V."/>
        </authorList>
    </citation>
    <scope>NUCLEOTIDE SEQUENCE</scope>
</reference>
<organism evidence="2">
    <name type="scientific">uncultured Caudovirales phage</name>
    <dbReference type="NCBI Taxonomy" id="2100421"/>
    <lineage>
        <taxon>Viruses</taxon>
        <taxon>Duplodnaviria</taxon>
        <taxon>Heunggongvirae</taxon>
        <taxon>Uroviricota</taxon>
        <taxon>Caudoviricetes</taxon>
        <taxon>Peduoviridae</taxon>
        <taxon>Maltschvirus</taxon>
        <taxon>Maltschvirus maltsch</taxon>
    </lineage>
</organism>
<protein>
    <submittedName>
        <fullName evidence="2">Peptidase M15A, C-terminal</fullName>
    </submittedName>
</protein>
<gene>
    <name evidence="2" type="ORF">UFOVP746_44</name>
</gene>
<sequence length="144" mass="16053">MNLSENFTLEEMIASETATRHGIDNTPDNDALMNLRRLALVLEEVRKVLDKPIHINSAFRNVATNKKVGGKSTSQHCKGSAADLKVKGMTPDQVVRAIIKSGIQYDQVIREFDSWTHLSIPNTKDAKPRLQALIIDKKGSRPFS</sequence>
<dbReference type="Gene3D" id="3.30.1380.10">
    <property type="match status" value="1"/>
</dbReference>